<dbReference type="Proteomes" id="UP001589793">
    <property type="component" value="Unassembled WGS sequence"/>
</dbReference>
<dbReference type="Gene3D" id="3.30.2010.20">
    <property type="match status" value="1"/>
</dbReference>
<dbReference type="EMBL" id="JBHLSV010000012">
    <property type="protein sequence ID" value="MFC0674477.1"/>
    <property type="molecule type" value="Genomic_DNA"/>
</dbReference>
<dbReference type="InterPro" id="IPR038555">
    <property type="entry name" value="Zincin_1_sf"/>
</dbReference>
<dbReference type="CDD" id="cd12954">
    <property type="entry name" value="MMP_TTHA0227_like_1"/>
    <property type="match status" value="1"/>
</dbReference>
<protein>
    <submittedName>
        <fullName evidence="2">Metallopeptidase family protein</fullName>
    </submittedName>
</protein>
<name>A0ABV6RBX1_9MICO</name>
<feature type="compositionally biased region" description="Basic residues" evidence="1">
    <location>
        <begin position="18"/>
        <end position="28"/>
    </location>
</feature>
<keyword evidence="3" id="KW-1185">Reference proteome</keyword>
<evidence type="ECO:0000256" key="1">
    <source>
        <dbReference type="SAM" id="MobiDB-lite"/>
    </source>
</evidence>
<dbReference type="SUPFAM" id="SSF55486">
    <property type="entry name" value="Metalloproteases ('zincins'), catalytic domain"/>
    <property type="match status" value="1"/>
</dbReference>
<organism evidence="2 3">
    <name type="scientific">Brachybacterium hainanense</name>
    <dbReference type="NCBI Taxonomy" id="1541174"/>
    <lineage>
        <taxon>Bacteria</taxon>
        <taxon>Bacillati</taxon>
        <taxon>Actinomycetota</taxon>
        <taxon>Actinomycetes</taxon>
        <taxon>Micrococcales</taxon>
        <taxon>Dermabacteraceae</taxon>
        <taxon>Brachybacterium</taxon>
    </lineage>
</organism>
<accession>A0ABV6RBX1</accession>
<evidence type="ECO:0000313" key="2">
    <source>
        <dbReference type="EMBL" id="MFC0674477.1"/>
    </source>
</evidence>
<feature type="region of interest" description="Disordered" evidence="1">
    <location>
        <begin position="1"/>
        <end position="36"/>
    </location>
</feature>
<dbReference type="Pfam" id="PF06262">
    <property type="entry name" value="Zincin_1"/>
    <property type="match status" value="1"/>
</dbReference>
<reference evidence="2 3" key="1">
    <citation type="submission" date="2024-09" db="EMBL/GenBank/DDBJ databases">
        <authorList>
            <person name="Sun Q."/>
            <person name="Mori K."/>
        </authorList>
    </citation>
    <scope>NUCLEOTIDE SEQUENCE [LARGE SCALE GENOMIC DNA]</scope>
    <source>
        <strain evidence="2 3">CICC 10874</strain>
    </source>
</reference>
<gene>
    <name evidence="2" type="ORF">ACFFF6_10975</name>
</gene>
<dbReference type="InterPro" id="IPR010428">
    <property type="entry name" value="Zincin_1"/>
</dbReference>
<comment type="caution">
    <text evidence="2">The sequence shown here is derived from an EMBL/GenBank/DDBJ whole genome shotgun (WGS) entry which is preliminary data.</text>
</comment>
<evidence type="ECO:0000313" key="3">
    <source>
        <dbReference type="Proteomes" id="UP001589793"/>
    </source>
</evidence>
<sequence length="153" mass="17117">MGIPSSPMGRGSALGPARRPRRDRHGRGFRHDLIPPHLPGHLSRRALFDETVLEAIRPHLERFGRRLEHLRVTVEEVPSTDPAPWEDELVPLGRFVAADRFDPPTIVLYRRPIETRAQGAAEIAMMVRQVLAEQIGAMLSLDPGDVDPEAWGS</sequence>
<proteinExistence type="predicted"/>
<dbReference type="RefSeq" id="WP_376980606.1">
    <property type="nucleotide sequence ID" value="NZ_JBHLSV010000012.1"/>
</dbReference>